<dbReference type="EMBL" id="LZYO01000246">
    <property type="protein sequence ID" value="ODH22779.1"/>
    <property type="molecule type" value="Genomic_DNA"/>
</dbReference>
<proteinExistence type="predicted"/>
<gene>
    <name evidence="2" type="ORF">ACO22_05468</name>
</gene>
<accession>A0A1D2JAC5</accession>
<evidence type="ECO:0000313" key="2">
    <source>
        <dbReference type="EMBL" id="ODH22779.1"/>
    </source>
</evidence>
<evidence type="ECO:0000313" key="3">
    <source>
        <dbReference type="Proteomes" id="UP000242814"/>
    </source>
</evidence>
<dbReference type="AlphaFoldDB" id="A0A1D2JAC5"/>
<feature type="signal peptide" evidence="1">
    <location>
        <begin position="1"/>
        <end position="21"/>
    </location>
</feature>
<organism evidence="2 3">
    <name type="scientific">Paracoccidioides brasiliensis</name>
    <dbReference type="NCBI Taxonomy" id="121759"/>
    <lineage>
        <taxon>Eukaryota</taxon>
        <taxon>Fungi</taxon>
        <taxon>Dikarya</taxon>
        <taxon>Ascomycota</taxon>
        <taxon>Pezizomycotina</taxon>
        <taxon>Eurotiomycetes</taxon>
        <taxon>Eurotiomycetidae</taxon>
        <taxon>Onygenales</taxon>
        <taxon>Ajellomycetaceae</taxon>
        <taxon>Paracoccidioides</taxon>
    </lineage>
</organism>
<dbReference type="Proteomes" id="UP000242814">
    <property type="component" value="Unassembled WGS sequence"/>
</dbReference>
<feature type="chain" id="PRO_5008902345" evidence="1">
    <location>
        <begin position="22"/>
        <end position="194"/>
    </location>
</feature>
<reference evidence="2 3" key="1">
    <citation type="submission" date="2016-06" db="EMBL/GenBank/DDBJ databases">
        <authorList>
            <person name="Kjaerup R.B."/>
            <person name="Dalgaard T.S."/>
            <person name="Juul-Madsen H.R."/>
        </authorList>
    </citation>
    <scope>NUCLEOTIDE SEQUENCE [LARGE SCALE GENOMIC DNA]</scope>
    <source>
        <strain evidence="2 3">Pb300</strain>
    </source>
</reference>
<keyword evidence="1" id="KW-0732">Signal</keyword>
<dbReference type="VEuPathDB" id="FungiDB:PABG_04598"/>
<protein>
    <submittedName>
        <fullName evidence="2">Uncharacterized protein</fullName>
    </submittedName>
</protein>
<comment type="caution">
    <text evidence="2">The sequence shown here is derived from an EMBL/GenBank/DDBJ whole genome shotgun (WGS) entry which is preliminary data.</text>
</comment>
<name>A0A1D2JAC5_PARBR</name>
<sequence>MRFVFEYVGFALTILSSFSSAATTEDRHPKISPFILSAITPRGTTPRINSKLLVVDDAVVVGSTDAEDFTAASPSSASRTRIMRARESRQKFFFLEPVTDHPTPGYHNLKFHRELQANFKLDGFFATGAGCGIHCGGPQVVYDQTPKDDSYSGNWFAYPHEGNGGGYSIHWVAGNETPEGHTLVYLLRDAVPQV</sequence>
<evidence type="ECO:0000256" key="1">
    <source>
        <dbReference type="SAM" id="SignalP"/>
    </source>
</evidence>
<dbReference type="VEuPathDB" id="FungiDB:PADG_04999"/>